<name>A0A444ZYT5_ARAHY</name>
<dbReference type="EMBL" id="SDMP01000013">
    <property type="protein sequence ID" value="RYR19329.1"/>
    <property type="molecule type" value="Genomic_DNA"/>
</dbReference>
<comment type="caution">
    <text evidence="1">The sequence shown here is derived from an EMBL/GenBank/DDBJ whole genome shotgun (WGS) entry which is preliminary data.</text>
</comment>
<evidence type="ECO:0000313" key="2">
    <source>
        <dbReference type="Proteomes" id="UP000289738"/>
    </source>
</evidence>
<protein>
    <submittedName>
        <fullName evidence="1">Uncharacterized protein</fullName>
    </submittedName>
</protein>
<keyword evidence="2" id="KW-1185">Reference proteome</keyword>
<organism evidence="1 2">
    <name type="scientific">Arachis hypogaea</name>
    <name type="common">Peanut</name>
    <dbReference type="NCBI Taxonomy" id="3818"/>
    <lineage>
        <taxon>Eukaryota</taxon>
        <taxon>Viridiplantae</taxon>
        <taxon>Streptophyta</taxon>
        <taxon>Embryophyta</taxon>
        <taxon>Tracheophyta</taxon>
        <taxon>Spermatophyta</taxon>
        <taxon>Magnoliopsida</taxon>
        <taxon>eudicotyledons</taxon>
        <taxon>Gunneridae</taxon>
        <taxon>Pentapetalae</taxon>
        <taxon>rosids</taxon>
        <taxon>fabids</taxon>
        <taxon>Fabales</taxon>
        <taxon>Fabaceae</taxon>
        <taxon>Papilionoideae</taxon>
        <taxon>50 kb inversion clade</taxon>
        <taxon>dalbergioids sensu lato</taxon>
        <taxon>Dalbergieae</taxon>
        <taxon>Pterocarpus clade</taxon>
        <taxon>Arachis</taxon>
    </lineage>
</organism>
<accession>A0A444ZYT5</accession>
<dbReference type="AlphaFoldDB" id="A0A444ZYT5"/>
<reference evidence="1 2" key="1">
    <citation type="submission" date="2019-01" db="EMBL/GenBank/DDBJ databases">
        <title>Sequencing of cultivated peanut Arachis hypogaea provides insights into genome evolution and oil improvement.</title>
        <authorList>
            <person name="Chen X."/>
        </authorList>
    </citation>
    <scope>NUCLEOTIDE SEQUENCE [LARGE SCALE GENOMIC DNA]</scope>
    <source>
        <strain evidence="2">cv. Fuhuasheng</strain>
        <tissue evidence="1">Leaves</tissue>
    </source>
</reference>
<sequence length="98" mass="11709">MTVTKKEKPHYNKIHDLRCQTKSIARMLKEMSEEKKNIVEEMGFGALAHILEMNISHKLLRELIHCYDAYHGCLNTLYEKIYITPTKIRDVLKFRRFI</sequence>
<dbReference type="Proteomes" id="UP000289738">
    <property type="component" value="Chromosome B03"/>
</dbReference>
<evidence type="ECO:0000313" key="1">
    <source>
        <dbReference type="EMBL" id="RYR19329.1"/>
    </source>
</evidence>
<proteinExistence type="predicted"/>
<gene>
    <name evidence="1" type="ORF">Ahy_B03g064092</name>
</gene>